<evidence type="ECO:0000256" key="1">
    <source>
        <dbReference type="ARBA" id="ARBA00022679"/>
    </source>
</evidence>
<dbReference type="CDD" id="cd00827">
    <property type="entry name" value="init_cond_enzymes"/>
    <property type="match status" value="1"/>
</dbReference>
<evidence type="ECO:0000259" key="4">
    <source>
        <dbReference type="Pfam" id="PF08545"/>
    </source>
</evidence>
<dbReference type="Pfam" id="PF08545">
    <property type="entry name" value="ACP_syn_III"/>
    <property type="match status" value="1"/>
</dbReference>
<dbReference type="InterPro" id="IPR013751">
    <property type="entry name" value="ACP_syn_III_N"/>
</dbReference>
<dbReference type="PANTHER" id="PTHR34069">
    <property type="entry name" value="3-OXOACYL-[ACYL-CARRIER-PROTEIN] SYNTHASE 3"/>
    <property type="match status" value="1"/>
</dbReference>
<dbReference type="InterPro" id="IPR016039">
    <property type="entry name" value="Thiolase-like"/>
</dbReference>
<evidence type="ECO:0000313" key="5">
    <source>
        <dbReference type="EMBL" id="MFC4374189.1"/>
    </source>
</evidence>
<dbReference type="SUPFAM" id="SSF53901">
    <property type="entry name" value="Thiolase-like"/>
    <property type="match status" value="1"/>
</dbReference>
<proteinExistence type="predicted"/>
<evidence type="ECO:0000256" key="2">
    <source>
        <dbReference type="ARBA" id="ARBA00023315"/>
    </source>
</evidence>
<name>A0ABV8VDU0_9NOCA</name>
<comment type="caution">
    <text evidence="5">The sequence shown here is derived from an EMBL/GenBank/DDBJ whole genome shotgun (WGS) entry which is preliminary data.</text>
</comment>
<gene>
    <name evidence="5" type="ORF">ACFO5K_08720</name>
</gene>
<protein>
    <submittedName>
        <fullName evidence="5">Ketoacyl-ACP synthase III family protein</fullName>
    </submittedName>
</protein>
<dbReference type="EMBL" id="JBHSDL010000008">
    <property type="protein sequence ID" value="MFC4374189.1"/>
    <property type="molecule type" value="Genomic_DNA"/>
</dbReference>
<feature type="domain" description="Beta-ketoacyl-[acyl-carrier-protein] synthase III N-terminal" evidence="4">
    <location>
        <begin position="106"/>
        <end position="177"/>
    </location>
</feature>
<evidence type="ECO:0000313" key="6">
    <source>
        <dbReference type="Proteomes" id="UP001595844"/>
    </source>
</evidence>
<dbReference type="Gene3D" id="3.40.47.10">
    <property type="match status" value="2"/>
</dbReference>
<dbReference type="PANTHER" id="PTHR34069:SF2">
    <property type="entry name" value="BETA-KETOACYL-[ACYL-CARRIER-PROTEIN] SYNTHASE III"/>
    <property type="match status" value="1"/>
</dbReference>
<dbReference type="Proteomes" id="UP001595844">
    <property type="component" value="Unassembled WGS sequence"/>
</dbReference>
<reference evidence="6" key="1">
    <citation type="journal article" date="2019" name="Int. J. Syst. Evol. Microbiol.">
        <title>The Global Catalogue of Microorganisms (GCM) 10K type strain sequencing project: providing services to taxonomists for standard genome sequencing and annotation.</title>
        <authorList>
            <consortium name="The Broad Institute Genomics Platform"/>
            <consortium name="The Broad Institute Genome Sequencing Center for Infectious Disease"/>
            <person name="Wu L."/>
            <person name="Ma J."/>
        </authorList>
    </citation>
    <scope>NUCLEOTIDE SEQUENCE [LARGE SCALE GENOMIC DNA]</scope>
    <source>
        <strain evidence="6">IBRC-M 10490</strain>
    </source>
</reference>
<keyword evidence="6" id="KW-1185">Reference proteome</keyword>
<keyword evidence="2" id="KW-0012">Acyltransferase</keyword>
<dbReference type="RefSeq" id="WP_378558680.1">
    <property type="nucleotide sequence ID" value="NZ_JBHSDL010000008.1"/>
</dbReference>
<feature type="domain" description="Beta-ketoacyl-[acyl-carrier-protein] synthase III C-terminal" evidence="3">
    <location>
        <begin position="243"/>
        <end position="334"/>
    </location>
</feature>
<evidence type="ECO:0000259" key="3">
    <source>
        <dbReference type="Pfam" id="PF08541"/>
    </source>
</evidence>
<accession>A0ABV8VDU0</accession>
<dbReference type="InterPro" id="IPR013747">
    <property type="entry name" value="ACP_syn_III_C"/>
</dbReference>
<organism evidence="5 6">
    <name type="scientific">Nocardia halotolerans</name>
    <dbReference type="NCBI Taxonomy" id="1755878"/>
    <lineage>
        <taxon>Bacteria</taxon>
        <taxon>Bacillati</taxon>
        <taxon>Actinomycetota</taxon>
        <taxon>Actinomycetes</taxon>
        <taxon>Mycobacteriales</taxon>
        <taxon>Nocardiaceae</taxon>
        <taxon>Nocardia</taxon>
    </lineage>
</organism>
<sequence length="350" mass="36597">MSGELYIAGCATWLPPVVTTAHAVARGECEAGLAAATDMVSVTVAEKESGPEMAALAAATALDRASIAPERIDLILHANLYFQGHHLWSPASYIQRVAVGNHCPAMEIRQVSNGAMAALELASAYLTASGERDSALITSGDRMSPPGFDRWRSDPGTVYADGGTALIVSRRAGFAIVRSVHTVSDPELEGMHRAGGPGGAPTPTDQPVVDLEAHKREFVAARGRAFSAARVAAGQKAALFGALAAADVELAQIARISLPHMGWRRIKAGVLAQFDIDPAITTWSWSRTIGHLGAGDPIAGLDHLVTTGAVGPGDLCLLVSVGAGFSWSCAVVEIVERPPWVDNSESRPDE</sequence>
<keyword evidence="1" id="KW-0808">Transferase</keyword>
<dbReference type="Pfam" id="PF08541">
    <property type="entry name" value="ACP_syn_III_C"/>
    <property type="match status" value="1"/>
</dbReference>